<dbReference type="GO" id="GO:0070941">
    <property type="term" value="P:eisosome assembly"/>
    <property type="evidence" value="ECO:0007669"/>
    <property type="project" value="TreeGrafter"/>
</dbReference>
<feature type="compositionally biased region" description="Basic and acidic residues" evidence="1">
    <location>
        <begin position="531"/>
        <end position="546"/>
    </location>
</feature>
<dbReference type="PANTHER" id="PTHR31962">
    <property type="entry name" value="SPHINGOLIPID LONG CHAIN BASE-RESPONSIVE PROTEIN PIL1"/>
    <property type="match status" value="1"/>
</dbReference>
<feature type="compositionally biased region" description="Pro residues" evidence="1">
    <location>
        <begin position="459"/>
        <end position="476"/>
    </location>
</feature>
<comment type="caution">
    <text evidence="2">The sequence shown here is derived from an EMBL/GenBank/DDBJ whole genome shotgun (WGS) entry which is preliminary data.</text>
</comment>
<dbReference type="AlphaFoldDB" id="A0AA39JEB8"/>
<name>A0AA39JEB8_ARMTA</name>
<dbReference type="GeneID" id="85358159"/>
<dbReference type="InterPro" id="IPR027267">
    <property type="entry name" value="AH/BAR_dom_sf"/>
</dbReference>
<dbReference type="GO" id="GO:0005886">
    <property type="term" value="C:plasma membrane"/>
    <property type="evidence" value="ECO:0007669"/>
    <property type="project" value="TreeGrafter"/>
</dbReference>
<protein>
    <submittedName>
        <fullName evidence="2">Uncharacterized protein</fullName>
    </submittedName>
</protein>
<feature type="compositionally biased region" description="Low complexity" evidence="1">
    <location>
        <begin position="613"/>
        <end position="630"/>
    </location>
</feature>
<evidence type="ECO:0000256" key="1">
    <source>
        <dbReference type="SAM" id="MobiDB-lite"/>
    </source>
</evidence>
<feature type="region of interest" description="Disordered" evidence="1">
    <location>
        <begin position="224"/>
        <end position="259"/>
    </location>
</feature>
<evidence type="ECO:0000313" key="2">
    <source>
        <dbReference type="EMBL" id="KAK0441205.1"/>
    </source>
</evidence>
<accession>A0AA39JEB8</accession>
<feature type="compositionally biased region" description="Basic and acidic residues" evidence="1">
    <location>
        <begin position="436"/>
        <end position="455"/>
    </location>
</feature>
<dbReference type="RefSeq" id="XP_060323891.1">
    <property type="nucleotide sequence ID" value="XM_060474611.1"/>
</dbReference>
<keyword evidence="3" id="KW-1185">Reference proteome</keyword>
<feature type="region of interest" description="Disordered" evidence="1">
    <location>
        <begin position="770"/>
        <end position="929"/>
    </location>
</feature>
<dbReference type="Proteomes" id="UP001175211">
    <property type="component" value="Unassembled WGS sequence"/>
</dbReference>
<reference evidence="2" key="1">
    <citation type="submission" date="2023-06" db="EMBL/GenBank/DDBJ databases">
        <authorList>
            <consortium name="Lawrence Berkeley National Laboratory"/>
            <person name="Ahrendt S."/>
            <person name="Sahu N."/>
            <person name="Indic B."/>
            <person name="Wong-Bajracharya J."/>
            <person name="Merenyi Z."/>
            <person name="Ke H.-M."/>
            <person name="Monk M."/>
            <person name="Kocsube S."/>
            <person name="Drula E."/>
            <person name="Lipzen A."/>
            <person name="Balint B."/>
            <person name="Henrissat B."/>
            <person name="Andreopoulos B."/>
            <person name="Martin F.M."/>
            <person name="Harder C.B."/>
            <person name="Rigling D."/>
            <person name="Ford K.L."/>
            <person name="Foster G.D."/>
            <person name="Pangilinan J."/>
            <person name="Papanicolaou A."/>
            <person name="Barry K."/>
            <person name="LaButti K."/>
            <person name="Viragh M."/>
            <person name="Koriabine M."/>
            <person name="Yan M."/>
            <person name="Riley R."/>
            <person name="Champramary S."/>
            <person name="Plett K.L."/>
            <person name="Tsai I.J."/>
            <person name="Slot J."/>
            <person name="Sipos G."/>
            <person name="Plett J."/>
            <person name="Nagy L.G."/>
            <person name="Grigoriev I.V."/>
        </authorList>
    </citation>
    <scope>NUCLEOTIDE SEQUENCE</scope>
    <source>
        <strain evidence="2">CCBAS 213</strain>
    </source>
</reference>
<evidence type="ECO:0000313" key="3">
    <source>
        <dbReference type="Proteomes" id="UP001175211"/>
    </source>
</evidence>
<feature type="compositionally biased region" description="Polar residues" evidence="1">
    <location>
        <begin position="600"/>
        <end position="612"/>
    </location>
</feature>
<dbReference type="PANTHER" id="PTHR31962:SF1">
    <property type="entry name" value="SPHINGOLIPID LONG CHAIN BASE-RESPONSIVE PROTEIN PIL1"/>
    <property type="match status" value="1"/>
</dbReference>
<feature type="compositionally biased region" description="Low complexity" evidence="1">
    <location>
        <begin position="248"/>
        <end position="259"/>
    </location>
</feature>
<feature type="region of interest" description="Disordered" evidence="1">
    <location>
        <begin position="367"/>
        <end position="519"/>
    </location>
</feature>
<dbReference type="GO" id="GO:0008289">
    <property type="term" value="F:lipid binding"/>
    <property type="evidence" value="ECO:0007669"/>
    <property type="project" value="TreeGrafter"/>
</dbReference>
<proteinExistence type="predicted"/>
<feature type="region of interest" description="Disordered" evidence="1">
    <location>
        <begin position="531"/>
        <end position="692"/>
    </location>
</feature>
<dbReference type="Gene3D" id="1.20.1270.60">
    <property type="entry name" value="Arfaptin homology (AH) domain/BAR domain"/>
    <property type="match status" value="1"/>
</dbReference>
<feature type="compositionally biased region" description="Polar residues" evidence="1">
    <location>
        <begin position="584"/>
        <end position="593"/>
    </location>
</feature>
<organism evidence="2 3">
    <name type="scientific">Armillaria tabescens</name>
    <name type="common">Ringless honey mushroom</name>
    <name type="synonym">Agaricus tabescens</name>
    <dbReference type="NCBI Taxonomy" id="1929756"/>
    <lineage>
        <taxon>Eukaryota</taxon>
        <taxon>Fungi</taxon>
        <taxon>Dikarya</taxon>
        <taxon>Basidiomycota</taxon>
        <taxon>Agaricomycotina</taxon>
        <taxon>Agaricomycetes</taxon>
        <taxon>Agaricomycetidae</taxon>
        <taxon>Agaricales</taxon>
        <taxon>Marasmiineae</taxon>
        <taxon>Physalacriaceae</taxon>
        <taxon>Desarmillaria</taxon>
    </lineage>
</organism>
<dbReference type="EMBL" id="JAUEPS010000071">
    <property type="protein sequence ID" value="KAK0441205.1"/>
    <property type="molecule type" value="Genomic_DNA"/>
</dbReference>
<dbReference type="GO" id="GO:0036286">
    <property type="term" value="C:eisosome filament"/>
    <property type="evidence" value="ECO:0007669"/>
    <property type="project" value="TreeGrafter"/>
</dbReference>
<feature type="compositionally biased region" description="Pro residues" evidence="1">
    <location>
        <begin position="828"/>
        <end position="840"/>
    </location>
</feature>
<dbReference type="GO" id="GO:0006897">
    <property type="term" value="P:endocytosis"/>
    <property type="evidence" value="ECO:0007669"/>
    <property type="project" value="TreeGrafter"/>
</dbReference>
<gene>
    <name evidence="2" type="ORF">EV420DRAFT_1580263</name>
</gene>
<sequence length="985" mass="104968">MVHRPADSRLLTNLLSQEKDHSKQLQSLLDSSNVALTSLAAYASACPPPASQVILSVAGSLAGASEAFRAYAVSIEQWRDYLTGLKDLEDEVAHIMRDREILVTRLIKASKSVTKSSNNRESLLLSPTTKSSSTLSLKTDESPSMSYTSSPTFLSLGANKKLQNAQAELQACEAHLAMKEKELDVKRFGAVRDGLVVRSKALVDCGWRWIEIGKQVDSVLNEGAVRSSPNDKPLPPSSPTPAGERPSSDLSSIAPSQSASQIDVIVTPDPVQHIYSNLEVPSVSSTPTDPEIPLQFQIPPAHAIAETGLPRASSPPPIQKHVLPRRITEEDLGFRTGSLGNLEETNSSDEDEGDVQVVENVRFAASSSKMSIGSGKKRKAPTTPTSPTGSSGGGGSGFFGSIRGLFSRHGHKKAASERGTEDEGDETPTRGRRGPKAWDTRTAKNIKKLDVHESYSRSPIPPLPAMPSAPSTPTPRPRVASDVVGSKRLKKARGTARNQGDLSEAELKKRRRSTSLDRGIVDLAIGRAEEWVDGQRDTEPEADKGWASDTAATIPRQTPATVKKTKSNRKSMPNGAVKRPAEISTDTIHTGTGSAAMLSPAQSNLSRNPSLISASSAPARMRAASSSTVVPPVPKVPDSAIVRSSSVKGHKKRASLDDGSGTGTVRKPSTTKAERRASSPVHTGSSGMGEGSVSLMSIVEDVARANREGWASDKRQSVGGTVKPAALMDIKAPTSPTLKELRQMDAEATANAAVPRGRKEAAISIPTAPKSIFDESGFDPNKMVQPSAPVVVAPKPRPALSPLRSALKSPSRTPSPMPGPSMPTARHPSPPPAVASPPPAVNGKMNGDHDDDAASISSYETGHEVFEDDADPPPPPPIKDAASYPNHIHVGSDISATSTASTETPGVPRRRKSVRVALQPTFSTTPPAIDYDDEALWARTNGEGWKSNVDEERDMWADSSDEDMEYQRAKTLLNRAARREKKNRG</sequence>
<dbReference type="InterPro" id="IPR028245">
    <property type="entry name" value="PIL1/LSP1"/>
</dbReference>
<feature type="compositionally biased region" description="Polar residues" evidence="1">
    <location>
        <begin position="894"/>
        <end position="904"/>
    </location>
</feature>
<feature type="region of interest" description="Disordered" evidence="1">
    <location>
        <begin position="334"/>
        <end position="355"/>
    </location>
</feature>